<feature type="binding site" evidence="2">
    <location>
        <position position="70"/>
    </location>
    <ligand>
        <name>Mg(2+)</name>
        <dbReference type="ChEBI" id="CHEBI:18420"/>
        <label>4</label>
    </ligand>
</feature>
<evidence type="ECO:0000313" key="6">
    <source>
        <dbReference type="Proteomes" id="UP000504844"/>
    </source>
</evidence>
<feature type="binding site" evidence="2">
    <location>
        <position position="70"/>
    </location>
    <ligand>
        <name>Mg(2+)</name>
        <dbReference type="ChEBI" id="CHEBI:18420"/>
        <label>3</label>
    </ligand>
</feature>
<feature type="domain" description="PurM-like N-terminal" evidence="3">
    <location>
        <begin position="23"/>
        <end position="132"/>
    </location>
</feature>
<evidence type="ECO:0000259" key="3">
    <source>
        <dbReference type="Pfam" id="PF00586"/>
    </source>
</evidence>
<feature type="binding site" evidence="2">
    <location>
        <position position="208"/>
    </location>
    <ligand>
        <name>ATP</name>
        <dbReference type="ChEBI" id="CHEBI:30616"/>
    </ligand>
</feature>
<evidence type="ECO:0000256" key="2">
    <source>
        <dbReference type="HAMAP-Rule" id="MF_02128"/>
    </source>
</evidence>
<evidence type="ECO:0000256" key="1">
    <source>
        <dbReference type="ARBA" id="ARBA00022977"/>
    </source>
</evidence>
<feature type="binding site" evidence="2">
    <location>
        <position position="42"/>
    </location>
    <ligand>
        <name>Mg(2+)</name>
        <dbReference type="ChEBI" id="CHEBI:18420"/>
        <label>1</label>
    </ligand>
</feature>
<comment type="pathway">
    <text evidence="2">Cofactor biosynthesis; thiamine diphosphate biosynthesis; thiamine diphosphate from thiamine phosphate: step 1/1.</text>
</comment>
<dbReference type="SUPFAM" id="SSF55326">
    <property type="entry name" value="PurM N-terminal domain-like"/>
    <property type="match status" value="1"/>
</dbReference>
<comment type="caution">
    <text evidence="2">Lacks conserved residue(s) required for the propagation of feature annotation.</text>
</comment>
<sequence length="320" mass="33811">MNEFDLIAKYFTRPAVNADLGIGDDAALMSISAQHQLAISVDMLVAGRHFFADADPERLGHKCLAVNLSDMAAMGAKPTWFTLSLALPAMDEAWLAAFSRGLFALADQHAVSLVGGDTTKGPLTISIQIAGEIPSGQALLRSGAQIGDDVWVSGPLGAAAAAVMHRTGRVALPPDITQRCDLRLDQPTPRLALGMALRGIASAALDLSDGILGDLAHICEQSKCAARLHIDLMPYAEELKELSPALSLEAVLAGGDDYELCFTASSLHRQQILALGQSLATPLYRVGEIIDHQPQSPLVQVLDASGGVIATPFTGFDHFK</sequence>
<dbReference type="GO" id="GO:0009229">
    <property type="term" value="P:thiamine diphosphate biosynthetic process"/>
    <property type="evidence" value="ECO:0007669"/>
    <property type="project" value="UniProtKB-UniRule"/>
</dbReference>
<dbReference type="PIRSF" id="PIRSF005303">
    <property type="entry name" value="Thiam_monoph_kin"/>
    <property type="match status" value="1"/>
</dbReference>
<feature type="binding site" evidence="2">
    <location>
        <position position="25"/>
    </location>
    <ligand>
        <name>Mg(2+)</name>
        <dbReference type="ChEBI" id="CHEBI:18420"/>
        <label>3</label>
    </ligand>
</feature>
<accession>A0A6M8SVK6</accession>
<dbReference type="KEGG" id="dee:HQN60_13395"/>
<dbReference type="GO" id="GO:0000287">
    <property type="term" value="F:magnesium ion binding"/>
    <property type="evidence" value="ECO:0007669"/>
    <property type="project" value="UniProtKB-UniRule"/>
</dbReference>
<reference evidence="5 6" key="1">
    <citation type="submission" date="2020-05" db="EMBL/GenBank/DDBJ databases">
        <title>Complete genome sequence of Deefgea sp. D17.</title>
        <authorList>
            <person name="Bae J.-W."/>
            <person name="Han J.E."/>
        </authorList>
    </citation>
    <scope>NUCLEOTIDE SEQUENCE [LARGE SCALE GENOMIC DNA]</scope>
    <source>
        <strain evidence="5 6">D17</strain>
    </source>
</reference>
<keyword evidence="2" id="KW-0460">Magnesium</keyword>
<comment type="similarity">
    <text evidence="2">Belongs to the thiamine-monophosphate kinase family.</text>
</comment>
<feature type="binding site" evidence="2">
    <location>
        <position position="117"/>
    </location>
    <ligand>
        <name>Mg(2+)</name>
        <dbReference type="ChEBI" id="CHEBI:18420"/>
        <label>1</label>
    </ligand>
</feature>
<feature type="binding site" evidence="2">
    <location>
        <position position="40"/>
    </location>
    <ligand>
        <name>Mg(2+)</name>
        <dbReference type="ChEBI" id="CHEBI:18420"/>
        <label>4</label>
    </ligand>
</feature>
<protein>
    <recommendedName>
        <fullName evidence="2">Thiamine-monophosphate kinase</fullName>
        <shortName evidence="2">TMP kinase</shortName>
        <shortName evidence="2">Thiamine-phosphate kinase</shortName>
        <ecNumber evidence="2">2.7.4.16</ecNumber>
    </recommendedName>
</protein>
<organism evidence="5 6">
    <name type="scientific">Deefgea piscis</name>
    <dbReference type="NCBI Taxonomy" id="2739061"/>
    <lineage>
        <taxon>Bacteria</taxon>
        <taxon>Pseudomonadati</taxon>
        <taxon>Pseudomonadota</taxon>
        <taxon>Betaproteobacteria</taxon>
        <taxon>Neisseriales</taxon>
        <taxon>Chitinibacteraceae</taxon>
        <taxon>Deefgea</taxon>
    </lineage>
</organism>
<dbReference type="NCBIfam" id="TIGR01379">
    <property type="entry name" value="thiL"/>
    <property type="match status" value="1"/>
</dbReference>
<dbReference type="Proteomes" id="UP000504844">
    <property type="component" value="Chromosome"/>
</dbReference>
<gene>
    <name evidence="2 5" type="primary">thiL</name>
    <name evidence="5" type="ORF">HQN60_13395</name>
</gene>
<dbReference type="Pfam" id="PF00586">
    <property type="entry name" value="AIRS"/>
    <property type="match status" value="1"/>
</dbReference>
<feature type="binding site" evidence="2">
    <location>
        <position position="49"/>
    </location>
    <ligand>
        <name>substrate</name>
    </ligand>
</feature>
<comment type="miscellaneous">
    <text evidence="2">Reaction mechanism of ThiL seems to utilize a direct, inline transfer of the gamma-phosphate of ATP to TMP rather than a phosphorylated enzyme intermediate.</text>
</comment>
<keyword evidence="2 5" id="KW-0808">Transferase</keyword>
<feature type="binding site" evidence="2">
    <location>
        <position position="141"/>
    </location>
    <ligand>
        <name>ATP</name>
        <dbReference type="ChEBI" id="CHEBI:30616"/>
    </ligand>
</feature>
<dbReference type="UniPathway" id="UPA00060">
    <property type="reaction ID" value="UER00142"/>
</dbReference>
<dbReference type="RefSeq" id="WP_173534127.1">
    <property type="nucleotide sequence ID" value="NZ_CP054143.1"/>
</dbReference>
<dbReference type="EC" id="2.7.4.16" evidence="2"/>
<dbReference type="GO" id="GO:0009030">
    <property type="term" value="F:thiamine-phosphate kinase activity"/>
    <property type="evidence" value="ECO:0007669"/>
    <property type="project" value="UniProtKB-UniRule"/>
</dbReference>
<keyword evidence="2" id="KW-0067">ATP-binding</keyword>
<dbReference type="SUPFAM" id="SSF56042">
    <property type="entry name" value="PurM C-terminal domain-like"/>
    <property type="match status" value="1"/>
</dbReference>
<evidence type="ECO:0000313" key="5">
    <source>
        <dbReference type="EMBL" id="QKJ67626.1"/>
    </source>
</evidence>
<keyword evidence="2" id="KW-0479">Metal-binding</keyword>
<dbReference type="Gene3D" id="3.30.1330.10">
    <property type="entry name" value="PurM-like, N-terminal domain"/>
    <property type="match status" value="1"/>
</dbReference>
<dbReference type="InterPro" id="IPR010918">
    <property type="entry name" value="PurM-like_C_dom"/>
</dbReference>
<comment type="catalytic activity">
    <reaction evidence="2">
        <text>thiamine phosphate + ATP = thiamine diphosphate + ADP</text>
        <dbReference type="Rhea" id="RHEA:15913"/>
        <dbReference type="ChEBI" id="CHEBI:30616"/>
        <dbReference type="ChEBI" id="CHEBI:37575"/>
        <dbReference type="ChEBI" id="CHEBI:58937"/>
        <dbReference type="ChEBI" id="CHEBI:456216"/>
        <dbReference type="EC" id="2.7.4.16"/>
    </reaction>
</comment>
<keyword evidence="2 5" id="KW-0418">Kinase</keyword>
<feature type="binding site" evidence="2">
    <location>
        <position position="206"/>
    </location>
    <ligand>
        <name>Mg(2+)</name>
        <dbReference type="ChEBI" id="CHEBI:18420"/>
        <label>3</label>
    </ligand>
</feature>
<dbReference type="CDD" id="cd02194">
    <property type="entry name" value="ThiL"/>
    <property type="match status" value="1"/>
</dbReference>
<dbReference type="EMBL" id="CP054143">
    <property type="protein sequence ID" value="QKJ67626.1"/>
    <property type="molecule type" value="Genomic_DNA"/>
</dbReference>
<name>A0A6M8SVK6_9NEIS</name>
<dbReference type="PANTHER" id="PTHR30270">
    <property type="entry name" value="THIAMINE-MONOPHOSPHATE KINASE"/>
    <property type="match status" value="1"/>
</dbReference>
<dbReference type="InterPro" id="IPR006283">
    <property type="entry name" value="ThiL-like"/>
</dbReference>
<feature type="binding site" evidence="2">
    <location>
        <position position="25"/>
    </location>
    <ligand>
        <name>Mg(2+)</name>
        <dbReference type="ChEBI" id="CHEBI:18420"/>
        <label>4</label>
    </ligand>
</feature>
<keyword evidence="2" id="KW-0547">Nucleotide-binding</keyword>
<keyword evidence="1 2" id="KW-0784">Thiamine biosynthesis</keyword>
<feature type="binding site" evidence="2">
    <location>
        <position position="316"/>
    </location>
    <ligand>
        <name>substrate</name>
    </ligand>
</feature>
<dbReference type="InterPro" id="IPR036921">
    <property type="entry name" value="PurM-like_N_sf"/>
</dbReference>
<dbReference type="HAMAP" id="MF_02128">
    <property type="entry name" value="TMP_kinase"/>
    <property type="match status" value="1"/>
</dbReference>
<proteinExistence type="inferred from homology"/>
<dbReference type="AlphaFoldDB" id="A0A6M8SVK6"/>
<keyword evidence="6" id="KW-1185">Reference proteome</keyword>
<feature type="binding site" evidence="2">
    <location>
        <position position="209"/>
    </location>
    <ligand>
        <name>Mg(2+)</name>
        <dbReference type="ChEBI" id="CHEBI:18420"/>
        <label>5</label>
    </ligand>
</feature>
<dbReference type="GO" id="GO:0005524">
    <property type="term" value="F:ATP binding"/>
    <property type="evidence" value="ECO:0007669"/>
    <property type="project" value="UniProtKB-UniRule"/>
</dbReference>
<feature type="domain" description="PurM-like C-terminal" evidence="4">
    <location>
        <begin position="146"/>
        <end position="293"/>
    </location>
</feature>
<feature type="binding site" evidence="2">
    <location>
        <position position="70"/>
    </location>
    <ligand>
        <name>Mg(2+)</name>
        <dbReference type="ChEBI" id="CHEBI:18420"/>
        <label>2</label>
    </ligand>
</feature>
<dbReference type="Gene3D" id="3.90.650.10">
    <property type="entry name" value="PurM-like C-terminal domain"/>
    <property type="match status" value="1"/>
</dbReference>
<dbReference type="Pfam" id="PF02769">
    <property type="entry name" value="AIRS_C"/>
    <property type="match status" value="1"/>
</dbReference>
<feature type="binding site" evidence="2">
    <location>
        <begin position="116"/>
        <end position="117"/>
    </location>
    <ligand>
        <name>ATP</name>
        <dbReference type="ChEBI" id="CHEBI:30616"/>
    </ligand>
</feature>
<feature type="binding site" evidence="2">
    <location>
        <position position="42"/>
    </location>
    <ligand>
        <name>Mg(2+)</name>
        <dbReference type="ChEBI" id="CHEBI:18420"/>
        <label>2</label>
    </ligand>
</feature>
<dbReference type="GO" id="GO:0009228">
    <property type="term" value="P:thiamine biosynthetic process"/>
    <property type="evidence" value="ECO:0007669"/>
    <property type="project" value="UniProtKB-KW"/>
</dbReference>
<evidence type="ECO:0000259" key="4">
    <source>
        <dbReference type="Pfam" id="PF02769"/>
    </source>
</evidence>
<dbReference type="InterPro" id="IPR036676">
    <property type="entry name" value="PurM-like_C_sf"/>
</dbReference>
<comment type="function">
    <text evidence="2">Catalyzes the ATP-dependent phosphorylation of thiamine-monophosphate (TMP) to form thiamine-pyrophosphate (TPP), the active form of vitamin B1.</text>
</comment>
<feature type="binding site" evidence="2">
    <location>
        <position position="256"/>
    </location>
    <ligand>
        <name>substrate</name>
    </ligand>
</feature>
<dbReference type="PANTHER" id="PTHR30270:SF0">
    <property type="entry name" value="THIAMINE-MONOPHOSPHATE KINASE"/>
    <property type="match status" value="1"/>
</dbReference>
<dbReference type="InterPro" id="IPR016188">
    <property type="entry name" value="PurM-like_N"/>
</dbReference>